<gene>
    <name evidence="1" type="ORF">DVH24_042545</name>
</gene>
<keyword evidence="2" id="KW-1185">Reference proteome</keyword>
<dbReference type="EMBL" id="RDQH01000334">
    <property type="protein sequence ID" value="RXH92771.1"/>
    <property type="molecule type" value="Genomic_DNA"/>
</dbReference>
<dbReference type="GO" id="GO:0017119">
    <property type="term" value="C:Golgi transport complex"/>
    <property type="evidence" value="ECO:0007669"/>
    <property type="project" value="InterPro"/>
</dbReference>
<comment type="caution">
    <text evidence="1">The sequence shown here is derived from an EMBL/GenBank/DDBJ whole genome shotgun (WGS) entry which is preliminary data.</text>
</comment>
<evidence type="ECO:0000313" key="1">
    <source>
        <dbReference type="EMBL" id="RXH92771.1"/>
    </source>
</evidence>
<protein>
    <submittedName>
        <fullName evidence="1">Uncharacterized protein</fullName>
    </submittedName>
</protein>
<dbReference type="Proteomes" id="UP000290289">
    <property type="component" value="Chromosome 8"/>
</dbReference>
<reference evidence="1 2" key="1">
    <citation type="submission" date="2018-10" db="EMBL/GenBank/DDBJ databases">
        <title>A high-quality apple genome assembly.</title>
        <authorList>
            <person name="Hu J."/>
        </authorList>
    </citation>
    <scope>NUCLEOTIDE SEQUENCE [LARGE SCALE GENOMIC DNA]</scope>
    <source>
        <strain evidence="2">cv. HFTH1</strain>
        <tissue evidence="1">Young leaf</tissue>
    </source>
</reference>
<dbReference type="STRING" id="3750.A0A498JH76"/>
<proteinExistence type="predicted"/>
<dbReference type="InterPro" id="IPR019465">
    <property type="entry name" value="Cog5"/>
</dbReference>
<dbReference type="GO" id="GO:0006891">
    <property type="term" value="P:intra-Golgi vesicle-mediated transport"/>
    <property type="evidence" value="ECO:0007669"/>
    <property type="project" value="InterPro"/>
</dbReference>
<organism evidence="1 2">
    <name type="scientific">Malus domestica</name>
    <name type="common">Apple</name>
    <name type="synonym">Pyrus malus</name>
    <dbReference type="NCBI Taxonomy" id="3750"/>
    <lineage>
        <taxon>Eukaryota</taxon>
        <taxon>Viridiplantae</taxon>
        <taxon>Streptophyta</taxon>
        <taxon>Embryophyta</taxon>
        <taxon>Tracheophyta</taxon>
        <taxon>Spermatophyta</taxon>
        <taxon>Magnoliopsida</taxon>
        <taxon>eudicotyledons</taxon>
        <taxon>Gunneridae</taxon>
        <taxon>Pentapetalae</taxon>
        <taxon>rosids</taxon>
        <taxon>fabids</taxon>
        <taxon>Rosales</taxon>
        <taxon>Rosaceae</taxon>
        <taxon>Amygdaloideae</taxon>
        <taxon>Maleae</taxon>
        <taxon>Malus</taxon>
    </lineage>
</organism>
<dbReference type="AlphaFoldDB" id="A0A498JH76"/>
<dbReference type="PANTHER" id="PTHR13228">
    <property type="entry name" value="CONSERVED OLIGOMERIC GOLGI COMPLEX COMPONENT 5"/>
    <property type="match status" value="1"/>
</dbReference>
<sequence>MAVEVVSDDVSLDPVDSERLRFGDGGEVLIGEVDGDLNVRPGSSLPLHKLQNLHALSDLLHHSIRALCLSSKLGSLASDDHECLDLTKANQLHCKILALYNEYDLAGIDVVDFELEWVKETREKLRMEERMMKGFNQAEGGLGCRCFTIWGS</sequence>
<name>A0A498JH76_MALDO</name>
<dbReference type="PANTHER" id="PTHR13228:SF3">
    <property type="entry name" value="CONSERVED OLIGOMERIC GOLGI COMPLEX SUBUNIT 5"/>
    <property type="match status" value="1"/>
</dbReference>
<evidence type="ECO:0000313" key="2">
    <source>
        <dbReference type="Proteomes" id="UP000290289"/>
    </source>
</evidence>
<accession>A0A498JH76</accession>